<proteinExistence type="predicted"/>
<organism evidence="1 2">
    <name type="scientific">Candidatus Methanofastidiosum methylothiophilum</name>
    <dbReference type="NCBI Taxonomy" id="1705564"/>
    <lineage>
        <taxon>Archaea</taxon>
        <taxon>Methanobacteriati</taxon>
        <taxon>Methanobacteriota</taxon>
        <taxon>Stenosarchaea group</taxon>
        <taxon>Candidatus Methanofastidiosia</taxon>
        <taxon>Candidatus Methanofastidiosales</taxon>
        <taxon>Candidatus Methanofastidiosaceae</taxon>
        <taxon>Candidatus Methanofastidiosum</taxon>
    </lineage>
</organism>
<evidence type="ECO:0000313" key="2">
    <source>
        <dbReference type="Proteomes" id="UP000075578"/>
    </source>
</evidence>
<sequence length="72" mass="8569">MIGKRLRVANKIAKKRKEIFQGKYSDTSIPYGKYRKYNGKCDCKYCSNEVNGYKAKGKMKERQRFFIDYLRG</sequence>
<gene>
    <name evidence="1" type="ORF">AMQ74_01696</name>
</gene>
<name>A0A150IR05_9EURY</name>
<evidence type="ECO:0000313" key="1">
    <source>
        <dbReference type="EMBL" id="KYC47322.1"/>
    </source>
</evidence>
<dbReference type="AlphaFoldDB" id="A0A150IR05"/>
<dbReference type="Proteomes" id="UP000075578">
    <property type="component" value="Unassembled WGS sequence"/>
</dbReference>
<dbReference type="EMBL" id="LNGD01000161">
    <property type="protein sequence ID" value="KYC47322.1"/>
    <property type="molecule type" value="Genomic_DNA"/>
</dbReference>
<accession>A0A150IR05</accession>
<reference evidence="1 2" key="1">
    <citation type="journal article" date="2016" name="ISME J.">
        <title>Chasing the elusive Euryarchaeota class WSA2: genomes reveal a uniquely fastidious methyl-reducing methanogen.</title>
        <authorList>
            <person name="Nobu M.K."/>
            <person name="Narihiro T."/>
            <person name="Kuroda K."/>
            <person name="Mei R."/>
            <person name="Liu W.T."/>
        </authorList>
    </citation>
    <scope>NUCLEOTIDE SEQUENCE [LARGE SCALE GENOMIC DNA]</scope>
    <source>
        <strain evidence="1">U1lsi0528_Bin089</strain>
    </source>
</reference>
<comment type="caution">
    <text evidence="1">The sequence shown here is derived from an EMBL/GenBank/DDBJ whole genome shotgun (WGS) entry which is preliminary data.</text>
</comment>
<protein>
    <submittedName>
        <fullName evidence="1">Uncharacterized protein</fullName>
    </submittedName>
</protein>